<feature type="domain" description="Methyltransferase" evidence="1">
    <location>
        <begin position="57"/>
        <end position="151"/>
    </location>
</feature>
<keyword evidence="2" id="KW-0830">Ubiquinone</keyword>
<sequence length="233" mass="26018">MSTRSATMPMAPFGPITAIYTPAHAWMYETIVAPAVYRSRHVIDEYFLPHLPPNARILDVGSGGALFTNYIADQRPDVHILGLDLSEAQIKRATKRMRNYGDRVRFDVGDATRLDFADQTFDGVISYGSIKHWSSREAGLAECARVLKPGGPLLITDADRSTSFEDAEKFVENYKAPRVLRSINLAIFHTWIAGRSISLDEARDLASRLDLVDEHVSRISEMPLVMISGRRPA</sequence>
<dbReference type="InterPro" id="IPR041698">
    <property type="entry name" value="Methyltransf_25"/>
</dbReference>
<dbReference type="EMBL" id="CP000431">
    <property type="protein sequence ID" value="ABG95627.1"/>
    <property type="molecule type" value="Genomic_DNA"/>
</dbReference>
<reference evidence="3" key="1">
    <citation type="journal article" date="2006" name="Proc. Natl. Acad. Sci. U.S.A.">
        <title>The complete genome of Rhodococcus sp. RHA1 provides insights into a catabolic powerhouse.</title>
        <authorList>
            <person name="McLeod M.P."/>
            <person name="Warren R.L."/>
            <person name="Hsiao W.W.L."/>
            <person name="Araki N."/>
            <person name="Myhre M."/>
            <person name="Fernandes C."/>
            <person name="Miyazawa D."/>
            <person name="Wong W."/>
            <person name="Lillquist A.L."/>
            <person name="Wang D."/>
            <person name="Dosanjh M."/>
            <person name="Hara H."/>
            <person name="Petrescu A."/>
            <person name="Morin R.D."/>
            <person name="Yang G."/>
            <person name="Stott J.M."/>
            <person name="Schein J.E."/>
            <person name="Shin H."/>
            <person name="Smailus D."/>
            <person name="Siddiqui A.S."/>
            <person name="Marra M.A."/>
            <person name="Jones S.J.M."/>
            <person name="Holt R."/>
            <person name="Brinkman F.S.L."/>
            <person name="Miyauchi K."/>
            <person name="Fukuda M."/>
            <person name="Davies J.E."/>
            <person name="Mohn W.W."/>
            <person name="Eltis L.D."/>
        </authorList>
    </citation>
    <scope>NUCLEOTIDE SEQUENCE [LARGE SCALE GENOMIC DNA]</scope>
    <source>
        <strain evidence="3">RHA1</strain>
    </source>
</reference>
<dbReference type="GO" id="GO:0032259">
    <property type="term" value="P:methylation"/>
    <property type="evidence" value="ECO:0007669"/>
    <property type="project" value="UniProtKB-KW"/>
</dbReference>
<dbReference type="GO" id="GO:0008168">
    <property type="term" value="F:methyltransferase activity"/>
    <property type="evidence" value="ECO:0007669"/>
    <property type="project" value="UniProtKB-KW"/>
</dbReference>
<dbReference type="KEGG" id="rha:RHA1_ro03827"/>
<evidence type="ECO:0000313" key="3">
    <source>
        <dbReference type="Proteomes" id="UP000008710"/>
    </source>
</evidence>
<dbReference type="InterPro" id="IPR029063">
    <property type="entry name" value="SAM-dependent_MTases_sf"/>
</dbReference>
<keyword evidence="2" id="KW-0489">Methyltransferase</keyword>
<dbReference type="Pfam" id="PF13649">
    <property type="entry name" value="Methyltransf_25"/>
    <property type="match status" value="1"/>
</dbReference>
<gene>
    <name evidence="2" type="ordered locus">RHA1_ro03827</name>
</gene>
<dbReference type="eggNOG" id="COG2226">
    <property type="taxonomic scope" value="Bacteria"/>
</dbReference>
<dbReference type="Gene3D" id="3.40.50.150">
    <property type="entry name" value="Vaccinia Virus protein VP39"/>
    <property type="match status" value="1"/>
</dbReference>
<dbReference type="CDD" id="cd02440">
    <property type="entry name" value="AdoMet_MTases"/>
    <property type="match status" value="1"/>
</dbReference>
<dbReference type="SUPFAM" id="SSF53335">
    <property type="entry name" value="S-adenosyl-L-methionine-dependent methyltransferases"/>
    <property type="match status" value="1"/>
</dbReference>
<dbReference type="PANTHER" id="PTHR43591">
    <property type="entry name" value="METHYLTRANSFERASE"/>
    <property type="match status" value="1"/>
</dbReference>
<organism evidence="2 3">
    <name type="scientific">Rhodococcus jostii (strain RHA1)</name>
    <dbReference type="NCBI Taxonomy" id="101510"/>
    <lineage>
        <taxon>Bacteria</taxon>
        <taxon>Bacillati</taxon>
        <taxon>Actinomycetota</taxon>
        <taxon>Actinomycetes</taxon>
        <taxon>Mycobacteriales</taxon>
        <taxon>Nocardiaceae</taxon>
        <taxon>Rhodococcus</taxon>
    </lineage>
</organism>
<accession>Q0SA09</accession>
<dbReference type="HOGENOM" id="CLU_1189169_0_0_11"/>
<dbReference type="AlphaFoldDB" id="Q0SA09"/>
<name>Q0SA09_RHOJR</name>
<dbReference type="Proteomes" id="UP000008710">
    <property type="component" value="Chromosome"/>
</dbReference>
<proteinExistence type="predicted"/>
<evidence type="ECO:0000259" key="1">
    <source>
        <dbReference type="Pfam" id="PF13649"/>
    </source>
</evidence>
<keyword evidence="2" id="KW-0808">Transferase</keyword>
<protein>
    <submittedName>
        <fullName evidence="2">Ubiquinone/menaquinone methyltransferase</fullName>
        <ecNumber evidence="2">2.1.1.-</ecNumber>
    </submittedName>
</protein>
<evidence type="ECO:0000313" key="2">
    <source>
        <dbReference type="EMBL" id="ABG95627.1"/>
    </source>
</evidence>
<dbReference type="EC" id="2.1.1.-" evidence="2"/>